<dbReference type="Proteomes" id="UP000321362">
    <property type="component" value="Chromosome"/>
</dbReference>
<organism evidence="2 3">
    <name type="scientific">Mucilaginibacter ginsenosidivorax</name>
    <dbReference type="NCBI Taxonomy" id="862126"/>
    <lineage>
        <taxon>Bacteria</taxon>
        <taxon>Pseudomonadati</taxon>
        <taxon>Bacteroidota</taxon>
        <taxon>Sphingobacteriia</taxon>
        <taxon>Sphingobacteriales</taxon>
        <taxon>Sphingobacteriaceae</taxon>
        <taxon>Mucilaginibacter</taxon>
    </lineage>
</organism>
<gene>
    <name evidence="2" type="ORF">FSB76_16795</name>
</gene>
<dbReference type="InterPro" id="IPR058068">
    <property type="entry name" value="LIC_13387-like"/>
</dbReference>
<keyword evidence="1" id="KW-1133">Transmembrane helix</keyword>
<dbReference type="KEGG" id="mgk:FSB76_16795"/>
<dbReference type="AlphaFoldDB" id="A0A5B8W128"/>
<feature type="transmembrane region" description="Helical" evidence="1">
    <location>
        <begin position="118"/>
        <end position="135"/>
    </location>
</feature>
<accession>A0A5B8W128</accession>
<proteinExistence type="predicted"/>
<keyword evidence="1" id="KW-0812">Transmembrane</keyword>
<feature type="transmembrane region" description="Helical" evidence="1">
    <location>
        <begin position="94"/>
        <end position="112"/>
    </location>
</feature>
<keyword evidence="3" id="KW-1185">Reference proteome</keyword>
<feature type="transmembrane region" description="Helical" evidence="1">
    <location>
        <begin position="63"/>
        <end position="82"/>
    </location>
</feature>
<dbReference type="NCBIfam" id="NF047765">
    <property type="entry name" value="LIC_13387_fam"/>
    <property type="match status" value="1"/>
</dbReference>
<name>A0A5B8W128_9SPHI</name>
<protein>
    <recommendedName>
        <fullName evidence="4">DoxX family protein</fullName>
    </recommendedName>
</protein>
<sequence length="144" mass="15593">MTAKLLLRIAAILMLLHTLGHTIGAITWKDAPNPAVGQVINGMQSQHFDFMGRSVTLAGFFEGYGFIMIGVLPLVAIFLWLFGSQSANPLTKSLLPVLAVFLLVMGVIEYIYFFPFAAAFTFLAGLCSVIALVVIKRGKSTIQA</sequence>
<dbReference type="EMBL" id="CP042437">
    <property type="protein sequence ID" value="QEC77517.1"/>
    <property type="molecule type" value="Genomic_DNA"/>
</dbReference>
<keyword evidence="1" id="KW-0472">Membrane</keyword>
<evidence type="ECO:0008006" key="4">
    <source>
        <dbReference type="Google" id="ProtNLM"/>
    </source>
</evidence>
<evidence type="ECO:0000313" key="3">
    <source>
        <dbReference type="Proteomes" id="UP000321362"/>
    </source>
</evidence>
<reference evidence="2 3" key="1">
    <citation type="journal article" date="2013" name="J. Microbiol.">
        <title>Mucilaginibacter ginsenosidivorax sp. nov., with ginsenoside converting activity isolated from sediment.</title>
        <authorList>
            <person name="Kim J.K."/>
            <person name="Choi T.E."/>
            <person name="Liu Q.M."/>
            <person name="Park H.Y."/>
            <person name="Yi T.H."/>
            <person name="Yoon M.H."/>
            <person name="Kim S.C."/>
            <person name="Im W.T."/>
        </authorList>
    </citation>
    <scope>NUCLEOTIDE SEQUENCE [LARGE SCALE GENOMIC DNA]</scope>
    <source>
        <strain evidence="2 3">KHI28</strain>
    </source>
</reference>
<dbReference type="RefSeq" id="WP_147055282.1">
    <property type="nucleotide sequence ID" value="NZ_CP042437.1"/>
</dbReference>
<dbReference type="OrthoDB" id="796137at2"/>
<evidence type="ECO:0000313" key="2">
    <source>
        <dbReference type="EMBL" id="QEC77517.1"/>
    </source>
</evidence>
<evidence type="ECO:0000256" key="1">
    <source>
        <dbReference type="SAM" id="Phobius"/>
    </source>
</evidence>